<proteinExistence type="predicted"/>
<dbReference type="AlphaFoldDB" id="T0ZMC3"/>
<dbReference type="Pfam" id="PF13549">
    <property type="entry name" value="ATP-grasp_5"/>
    <property type="match status" value="1"/>
</dbReference>
<sequence length="72" mass="7719">LLGVRGEAPSDLPALYETLERISQLAVEIPEIAELDINPLIVRARGKGAVAVDARVVLAPTSTMEHRTSTAR</sequence>
<evidence type="ECO:0000313" key="1">
    <source>
        <dbReference type="EMBL" id="EQD45843.1"/>
    </source>
</evidence>
<protein>
    <submittedName>
        <fullName evidence="1">Acetyl-CoA synthetase II (NDP forming), beta subunit</fullName>
    </submittedName>
</protein>
<feature type="non-terminal residue" evidence="1">
    <location>
        <position position="1"/>
    </location>
</feature>
<accession>T0ZMC3</accession>
<comment type="caution">
    <text evidence="1">The sequence shown here is derived from an EMBL/GenBank/DDBJ whole genome shotgun (WGS) entry which is preliminary data.</text>
</comment>
<organism evidence="1">
    <name type="scientific">mine drainage metagenome</name>
    <dbReference type="NCBI Taxonomy" id="410659"/>
    <lineage>
        <taxon>unclassified sequences</taxon>
        <taxon>metagenomes</taxon>
        <taxon>ecological metagenomes</taxon>
    </lineage>
</organism>
<name>T0ZMC3_9ZZZZ</name>
<gene>
    <name evidence="1" type="ORF">B1B_12873</name>
</gene>
<reference evidence="1" key="2">
    <citation type="journal article" date="2014" name="ISME J.">
        <title>Microbial stratification in low pH oxic and suboxic macroscopic growths along an acid mine drainage.</title>
        <authorList>
            <person name="Mendez-Garcia C."/>
            <person name="Mesa V."/>
            <person name="Sprenger R.R."/>
            <person name="Richter M."/>
            <person name="Diez M.S."/>
            <person name="Solano J."/>
            <person name="Bargiela R."/>
            <person name="Golyshina O.V."/>
            <person name="Manteca A."/>
            <person name="Ramos J.L."/>
            <person name="Gallego J.R."/>
            <person name="Llorente I."/>
            <person name="Martins Dos Santos V.A."/>
            <person name="Jensen O.N."/>
            <person name="Pelaez A.I."/>
            <person name="Sanchez J."/>
            <person name="Ferrer M."/>
        </authorList>
    </citation>
    <scope>NUCLEOTIDE SEQUENCE</scope>
</reference>
<dbReference type="Gene3D" id="3.30.470.20">
    <property type="entry name" value="ATP-grasp fold, B domain"/>
    <property type="match status" value="1"/>
</dbReference>
<reference evidence="1" key="1">
    <citation type="submission" date="2013-08" db="EMBL/GenBank/DDBJ databases">
        <authorList>
            <person name="Mendez C."/>
            <person name="Richter M."/>
            <person name="Ferrer M."/>
            <person name="Sanchez J."/>
        </authorList>
    </citation>
    <scope>NUCLEOTIDE SEQUENCE</scope>
</reference>
<dbReference type="SUPFAM" id="SSF56059">
    <property type="entry name" value="Glutathione synthetase ATP-binding domain-like"/>
    <property type="match status" value="1"/>
</dbReference>
<dbReference type="EMBL" id="AUZY01008453">
    <property type="protein sequence ID" value="EQD45843.1"/>
    <property type="molecule type" value="Genomic_DNA"/>
</dbReference>